<evidence type="ECO:0000313" key="3">
    <source>
        <dbReference type="Proteomes" id="UP000230078"/>
    </source>
</evidence>
<feature type="region of interest" description="Disordered" evidence="1">
    <location>
        <begin position="1"/>
        <end position="36"/>
    </location>
</feature>
<accession>A0A2M7V1P3</accession>
<gene>
    <name evidence="2" type="ORF">COX83_04645</name>
</gene>
<protein>
    <submittedName>
        <fullName evidence="2">Uncharacterized protein</fullName>
    </submittedName>
</protein>
<proteinExistence type="predicted"/>
<evidence type="ECO:0000313" key="2">
    <source>
        <dbReference type="EMBL" id="PIZ92264.1"/>
    </source>
</evidence>
<dbReference type="Proteomes" id="UP000230078">
    <property type="component" value="Unassembled WGS sequence"/>
</dbReference>
<organism evidence="2 3">
    <name type="scientific">Candidatus Magasanikbacteria bacterium CG_4_10_14_0_2_um_filter_41_31</name>
    <dbReference type="NCBI Taxonomy" id="1974639"/>
    <lineage>
        <taxon>Bacteria</taxon>
        <taxon>Candidatus Magasanikiibacteriota</taxon>
    </lineage>
</organism>
<dbReference type="EMBL" id="PFPI01000063">
    <property type="protein sequence ID" value="PIZ92264.1"/>
    <property type="molecule type" value="Genomic_DNA"/>
</dbReference>
<evidence type="ECO:0000256" key="1">
    <source>
        <dbReference type="SAM" id="MobiDB-lite"/>
    </source>
</evidence>
<reference evidence="3" key="1">
    <citation type="submission" date="2017-09" db="EMBL/GenBank/DDBJ databases">
        <title>Depth-based differentiation of microbial function through sediment-hosted aquifers and enrichment of novel symbionts in the deep terrestrial subsurface.</title>
        <authorList>
            <person name="Probst A.J."/>
            <person name="Ladd B."/>
            <person name="Jarett J.K."/>
            <person name="Geller-Mcgrath D.E."/>
            <person name="Sieber C.M.K."/>
            <person name="Emerson J.B."/>
            <person name="Anantharaman K."/>
            <person name="Thomas B.C."/>
            <person name="Malmstrom R."/>
            <person name="Stieglmeier M."/>
            <person name="Klingl A."/>
            <person name="Woyke T."/>
            <person name="Ryan C.M."/>
            <person name="Banfield J.F."/>
        </authorList>
    </citation>
    <scope>NUCLEOTIDE SEQUENCE [LARGE SCALE GENOMIC DNA]</scope>
</reference>
<name>A0A2M7V1P3_9BACT</name>
<sequence>MIRRKNFTGDEPTDPSMFVKPVPDAGDDQTQPGTELPKVIVAEPEDEPTDPSAFVIQSPEKESDQFEPLFKAYVLRVLIKKGLPEQEQNVVVQEAVHAYNKAKEMKEIAGDDRELLEVANAQLIQKEQKLPREVRGALSVFLLGNEDNFFTYLTTNQS</sequence>
<comment type="caution">
    <text evidence="2">The sequence shown here is derived from an EMBL/GenBank/DDBJ whole genome shotgun (WGS) entry which is preliminary data.</text>
</comment>
<dbReference type="AlphaFoldDB" id="A0A2M7V1P3"/>